<sequence length="447" mass="50502">MSAFSQASKIFKEKVPIHLIVAGSAWISRIITAGINLISLRILTDGLGTQNYSVFALITGLMGWYLLVDLGMGASLQNYISELRAKGQDYYKYIKNVTLLSLGVGLIFILALYIFSPFLSGIFLKQFNFLSDTEKSHVFFIAGALYVVFTLASVSYKIWYAEMKGYLSNILPAVASIITLIGISIVSYTDIADKLFWSLVAFIGPTSLIAAISLWYCLSKAPKSSWKIDKNIIKNIYGRGFHFWFFAIMSAVVLQIDYIVMSQYASSEDIVIYNITAKIYALVFFIYNAVLMALWPVFTETATKGKWQEVKKYLKKYTLYGILFIVVSVLGLILLMPLLISLVSPNLKIEVPILFIAIMGLYYIVRVWTDTYATFLQSMSSMKTFWIWTPLQAICSLVLQLIFVPKYSIYGILIGLIGSYLLTVLWAVPMSVYRIINIKQKQVKQID</sequence>
<keyword evidence="5 6" id="KW-0472">Membrane</keyword>
<feature type="transmembrane region" description="Helical" evidence="6">
    <location>
        <begin position="20"/>
        <end position="42"/>
    </location>
</feature>
<dbReference type="InterPro" id="IPR002797">
    <property type="entry name" value="Polysacc_synth"/>
</dbReference>
<evidence type="ECO:0000256" key="6">
    <source>
        <dbReference type="SAM" id="Phobius"/>
    </source>
</evidence>
<dbReference type="RefSeq" id="WP_349205400.1">
    <property type="nucleotide sequence ID" value="NZ_JBBMFN010000091.1"/>
</dbReference>
<dbReference type="Proteomes" id="UP001465426">
    <property type="component" value="Unassembled WGS sequence"/>
</dbReference>
<feature type="transmembrane region" description="Helical" evidence="6">
    <location>
        <begin position="319"/>
        <end position="343"/>
    </location>
</feature>
<evidence type="ECO:0000313" key="7">
    <source>
        <dbReference type="EMBL" id="MEQ2468302.1"/>
    </source>
</evidence>
<organism evidence="7 8">
    <name type="scientific">Niallia hominis</name>
    <dbReference type="NCBI Taxonomy" id="3133173"/>
    <lineage>
        <taxon>Bacteria</taxon>
        <taxon>Bacillati</taxon>
        <taxon>Bacillota</taxon>
        <taxon>Bacilli</taxon>
        <taxon>Bacillales</taxon>
        <taxon>Bacillaceae</taxon>
        <taxon>Niallia</taxon>
    </lineage>
</organism>
<dbReference type="CDD" id="cd12082">
    <property type="entry name" value="MATE_like"/>
    <property type="match status" value="1"/>
</dbReference>
<reference evidence="7 8" key="1">
    <citation type="submission" date="2024-03" db="EMBL/GenBank/DDBJ databases">
        <title>Human intestinal bacterial collection.</title>
        <authorList>
            <person name="Pauvert C."/>
            <person name="Hitch T.C.A."/>
            <person name="Clavel T."/>
        </authorList>
    </citation>
    <scope>NUCLEOTIDE SEQUENCE [LARGE SCALE GENOMIC DNA]</scope>
    <source>
        <strain evidence="7 8">CLA-SR-H024</strain>
    </source>
</reference>
<feature type="transmembrane region" description="Helical" evidence="6">
    <location>
        <begin position="279"/>
        <end position="298"/>
    </location>
</feature>
<comment type="caution">
    <text evidence="7">The sequence shown here is derived from an EMBL/GenBank/DDBJ whole genome shotgun (WGS) entry which is preliminary data.</text>
</comment>
<proteinExistence type="predicted"/>
<feature type="transmembrane region" description="Helical" evidence="6">
    <location>
        <begin position="166"/>
        <end position="189"/>
    </location>
</feature>
<evidence type="ECO:0000256" key="2">
    <source>
        <dbReference type="ARBA" id="ARBA00022475"/>
    </source>
</evidence>
<gene>
    <name evidence="7" type="ORF">WMO63_21825</name>
</gene>
<keyword evidence="8" id="KW-1185">Reference proteome</keyword>
<evidence type="ECO:0000256" key="5">
    <source>
        <dbReference type="ARBA" id="ARBA00023136"/>
    </source>
</evidence>
<evidence type="ECO:0000256" key="1">
    <source>
        <dbReference type="ARBA" id="ARBA00004651"/>
    </source>
</evidence>
<name>A0ABV1F7K4_9BACI</name>
<accession>A0ABV1F7K4</accession>
<feature type="transmembrane region" description="Helical" evidence="6">
    <location>
        <begin position="54"/>
        <end position="76"/>
    </location>
</feature>
<feature type="transmembrane region" description="Helical" evidence="6">
    <location>
        <begin position="97"/>
        <end position="116"/>
    </location>
</feature>
<evidence type="ECO:0000313" key="8">
    <source>
        <dbReference type="Proteomes" id="UP001465426"/>
    </source>
</evidence>
<comment type="subcellular location">
    <subcellularLocation>
        <location evidence="1">Cell membrane</location>
        <topology evidence="1">Multi-pass membrane protein</topology>
    </subcellularLocation>
</comment>
<feature type="transmembrane region" description="Helical" evidence="6">
    <location>
        <begin position="349"/>
        <end position="365"/>
    </location>
</feature>
<evidence type="ECO:0000256" key="3">
    <source>
        <dbReference type="ARBA" id="ARBA00022692"/>
    </source>
</evidence>
<keyword evidence="3 6" id="KW-0812">Transmembrane</keyword>
<protein>
    <submittedName>
        <fullName evidence="7">MATE family efflux transporter</fullName>
    </submittedName>
</protein>
<keyword evidence="4 6" id="KW-1133">Transmembrane helix</keyword>
<feature type="transmembrane region" description="Helical" evidence="6">
    <location>
        <begin position="239"/>
        <end position="259"/>
    </location>
</feature>
<dbReference type="EMBL" id="JBBMFN010000091">
    <property type="protein sequence ID" value="MEQ2468302.1"/>
    <property type="molecule type" value="Genomic_DNA"/>
</dbReference>
<dbReference type="PANTHER" id="PTHR30250">
    <property type="entry name" value="PST FAMILY PREDICTED COLANIC ACID TRANSPORTER"/>
    <property type="match status" value="1"/>
</dbReference>
<dbReference type="InterPro" id="IPR050833">
    <property type="entry name" value="Poly_Biosynth_Transport"/>
</dbReference>
<dbReference type="PANTHER" id="PTHR30250:SF11">
    <property type="entry name" value="O-ANTIGEN TRANSPORTER-RELATED"/>
    <property type="match status" value="1"/>
</dbReference>
<feature type="transmembrane region" description="Helical" evidence="6">
    <location>
        <begin position="136"/>
        <end position="154"/>
    </location>
</feature>
<feature type="transmembrane region" description="Helical" evidence="6">
    <location>
        <begin position="385"/>
        <end position="403"/>
    </location>
</feature>
<dbReference type="Pfam" id="PF01943">
    <property type="entry name" value="Polysacc_synt"/>
    <property type="match status" value="1"/>
</dbReference>
<feature type="transmembrane region" description="Helical" evidence="6">
    <location>
        <begin position="195"/>
        <end position="218"/>
    </location>
</feature>
<feature type="transmembrane region" description="Helical" evidence="6">
    <location>
        <begin position="409"/>
        <end position="436"/>
    </location>
</feature>
<evidence type="ECO:0000256" key="4">
    <source>
        <dbReference type="ARBA" id="ARBA00022989"/>
    </source>
</evidence>
<keyword evidence="2" id="KW-1003">Cell membrane</keyword>